<evidence type="ECO:0000256" key="1">
    <source>
        <dbReference type="PROSITE-ProRule" id="PRU00023"/>
    </source>
</evidence>
<dbReference type="Pfam" id="PF00169">
    <property type="entry name" value="PH"/>
    <property type="match status" value="1"/>
</dbReference>
<dbReference type="AlphaFoldDB" id="A0A899G2X3"/>
<keyword evidence="1" id="KW-0040">ANK repeat</keyword>
<dbReference type="PANTHER" id="PTHR24125:SF5">
    <property type="entry name" value="ANKYRIN REPEAT PROTEIN"/>
    <property type="match status" value="1"/>
</dbReference>
<dbReference type="SMART" id="SM00248">
    <property type="entry name" value="ANK"/>
    <property type="match status" value="3"/>
</dbReference>
<gene>
    <name evidence="4" type="ORF">MERGE_001382</name>
</gene>
<feature type="repeat" description="ANK" evidence="1">
    <location>
        <begin position="96"/>
        <end position="117"/>
    </location>
</feature>
<accession>A0A899G2X3</accession>
<dbReference type="Gene3D" id="2.30.29.30">
    <property type="entry name" value="Pleckstrin-homology domain (PH domain)/Phosphotyrosine-binding domain (PTB)"/>
    <property type="match status" value="1"/>
</dbReference>
<protein>
    <recommendedName>
        <fullName evidence="3">PH domain-containing protein</fullName>
    </recommendedName>
</protein>
<evidence type="ECO:0000256" key="2">
    <source>
        <dbReference type="SAM" id="Coils"/>
    </source>
</evidence>
<dbReference type="Gene3D" id="1.25.40.20">
    <property type="entry name" value="Ankyrin repeat-containing domain"/>
    <property type="match status" value="2"/>
</dbReference>
<keyword evidence="5" id="KW-1185">Reference proteome</keyword>
<keyword evidence="2" id="KW-0175">Coiled coil</keyword>
<dbReference type="EMBL" id="CP054547">
    <property type="protein sequence ID" value="QSL66995.1"/>
    <property type="molecule type" value="Genomic_DNA"/>
</dbReference>
<dbReference type="InterPro" id="IPR011993">
    <property type="entry name" value="PH-like_dom_sf"/>
</dbReference>
<organism evidence="4 5">
    <name type="scientific">Pneumocystis wakefieldiae</name>
    <dbReference type="NCBI Taxonomy" id="38082"/>
    <lineage>
        <taxon>Eukaryota</taxon>
        <taxon>Fungi</taxon>
        <taxon>Dikarya</taxon>
        <taxon>Ascomycota</taxon>
        <taxon>Taphrinomycotina</taxon>
        <taxon>Pneumocystomycetes</taxon>
        <taxon>Pneumocystaceae</taxon>
        <taxon>Pneumocystis</taxon>
    </lineage>
</organism>
<dbReference type="Pfam" id="PF12796">
    <property type="entry name" value="Ank_2"/>
    <property type="match status" value="1"/>
</dbReference>
<dbReference type="Pfam" id="PF00023">
    <property type="entry name" value="Ank"/>
    <property type="match status" value="1"/>
</dbReference>
<reference evidence="4" key="1">
    <citation type="submission" date="2020-06" db="EMBL/GenBank/DDBJ databases">
        <title>Genomes of multiple members of Pneumocystis genus reveal paths to human pathogen Pneumocystis jirovecii.</title>
        <authorList>
            <person name="Cisse O.H."/>
            <person name="Ma L."/>
            <person name="Dekker J."/>
            <person name="Khil P."/>
            <person name="Jo J."/>
            <person name="Brenchley J."/>
            <person name="Blair R."/>
            <person name="Pahar B."/>
            <person name="Chabe M."/>
            <person name="Van Rompay K.A."/>
            <person name="Keesler R."/>
            <person name="Sukura A."/>
            <person name="Hirsch V."/>
            <person name="Kutty G."/>
            <person name="Liu Y."/>
            <person name="Peng L."/>
            <person name="Chen J."/>
            <person name="Song J."/>
            <person name="Weissenbacher-Lang C."/>
            <person name="Xu J."/>
            <person name="Upham N.S."/>
            <person name="Stajich J.E."/>
            <person name="Cuomo C.A."/>
            <person name="Cushion M.T."/>
            <person name="Kovacs J.A."/>
        </authorList>
    </citation>
    <scope>NUCLEOTIDE SEQUENCE</scope>
    <source>
        <strain evidence="4">2A</strain>
    </source>
</reference>
<dbReference type="PROSITE" id="PS50088">
    <property type="entry name" value="ANK_REPEAT"/>
    <property type="match status" value="2"/>
</dbReference>
<evidence type="ECO:0000313" key="4">
    <source>
        <dbReference type="EMBL" id="QSL66995.1"/>
    </source>
</evidence>
<name>A0A899G2X3_9ASCO</name>
<dbReference type="InterPro" id="IPR002110">
    <property type="entry name" value="Ankyrin_rpt"/>
</dbReference>
<sequence length="616" mass="71108">MSVNALDLSKKVGAEESLRTFHLLEAFRSGDIQAVDKCFDNYERDLSEECTRTPTSSIKAFDLFSPLILAVQCAPVSIVEHILQKNIFDVNHKDDYGNTALHLAVYMCRFDVIKILLLNANINDTILNNNRKQAYELSTSPEIYHFMIGERARFIEKTEESFSQLIFFKKYDEIKKMLEIPRVSALLDLNKIDKNGSTFLHEAVKGNDMQILQILLDHGADPLKKDRNGRTPSDITKDELIKRKLLVPSSDSVVVTFPGEPIFISGYMDKWTNYKSGYKKRWFVLRNGVLSYYKNQGNVKVANPSEARKWVWALTNSIQWAKDENVTIIDDASKFSPKEREKDPLKEPRFHLSTQYLSCNDLDDDESSETCDSGESYILSQIFDDVLSNFDSIPEKGLNSKMESSIKAFYQSIDSLRGALGNLDQIFLDAEKYWKRMINKEKRMRILWEENMHKLASEQEEIEKNLRNVENERRRAKKALRQARRKLNYTSKLIRSSSDGVKSENDFETHNSFLDLRSNQSLQNTDIENNSLDDNDSSSSPDEFFDVTNSLEIKIDKILSSDSTSEKASQEKSIKEMQLELSYHGYEDPLRLKLDLIDDRPKLSLWGMCLRILLIF</sequence>
<dbReference type="InterPro" id="IPR052457">
    <property type="entry name" value="Ankyrin-DD_containing_protein"/>
</dbReference>
<dbReference type="PROSITE" id="PS50297">
    <property type="entry name" value="ANK_REP_REGION"/>
    <property type="match status" value="2"/>
</dbReference>
<evidence type="ECO:0000313" key="5">
    <source>
        <dbReference type="Proteomes" id="UP000663699"/>
    </source>
</evidence>
<dbReference type="OrthoDB" id="1854502at2759"/>
<feature type="domain" description="PH" evidence="3">
    <location>
        <begin position="263"/>
        <end position="306"/>
    </location>
</feature>
<feature type="repeat" description="ANK" evidence="1">
    <location>
        <begin position="195"/>
        <end position="227"/>
    </location>
</feature>
<dbReference type="SUPFAM" id="SSF50729">
    <property type="entry name" value="PH domain-like"/>
    <property type="match status" value="1"/>
</dbReference>
<evidence type="ECO:0000259" key="3">
    <source>
        <dbReference type="Pfam" id="PF00169"/>
    </source>
</evidence>
<feature type="coiled-coil region" evidence="2">
    <location>
        <begin position="452"/>
        <end position="486"/>
    </location>
</feature>
<dbReference type="SUPFAM" id="SSF48403">
    <property type="entry name" value="Ankyrin repeat"/>
    <property type="match status" value="1"/>
</dbReference>
<dbReference type="InterPro" id="IPR001849">
    <property type="entry name" value="PH_domain"/>
</dbReference>
<dbReference type="PANTHER" id="PTHR24125">
    <property type="entry name" value="ANKYRIN REPEAT AND DEATH DOMAIN-CONTAINING PROTEIN"/>
    <property type="match status" value="1"/>
</dbReference>
<dbReference type="InterPro" id="IPR036770">
    <property type="entry name" value="Ankyrin_rpt-contain_sf"/>
</dbReference>
<proteinExistence type="predicted"/>
<dbReference type="Proteomes" id="UP000663699">
    <property type="component" value="Chromosome 16"/>
</dbReference>